<dbReference type="AlphaFoldDB" id="A0A852TAT6"/>
<feature type="domain" description="Glycosyltransferase 2-like" evidence="2">
    <location>
        <begin position="6"/>
        <end position="147"/>
    </location>
</feature>
<protein>
    <submittedName>
        <fullName evidence="3">Glycosyltransferase involved in cell wall biosynthesis</fullName>
    </submittedName>
</protein>
<sequence>MNPTVSIITVAYNSEKTIKDTIESVLCQSYQNIEYIIVDGKSNDKTIEIASSYKNKFKERLRIISEEDNGLYDAMNKGITAAKGDIIGIINSDDFYIDKKVIEKVVSRMVRENVDSLYANLVFISDIDKNKIVRTWIAKTGSFRMGWNPPHPTVFIKKSVYEKYGLFNTSFRIAADYDILYRFFEKYKITTTYLNEYIVKMRIGGESTKGIKSNIKGNMEIYRILKKYNQRFCFLVLQIRLLRKILQVKIGK</sequence>
<accession>A0A852TAT6</accession>
<evidence type="ECO:0000313" key="3">
    <source>
        <dbReference type="EMBL" id="NYE05890.1"/>
    </source>
</evidence>
<dbReference type="GO" id="GO:0016758">
    <property type="term" value="F:hexosyltransferase activity"/>
    <property type="evidence" value="ECO:0007669"/>
    <property type="project" value="UniProtKB-ARBA"/>
</dbReference>
<dbReference type="PANTHER" id="PTHR22916">
    <property type="entry name" value="GLYCOSYLTRANSFERASE"/>
    <property type="match status" value="1"/>
</dbReference>
<dbReference type="Proteomes" id="UP000548423">
    <property type="component" value="Unassembled WGS sequence"/>
</dbReference>
<reference evidence="4" key="1">
    <citation type="submission" date="2020-07" db="EMBL/GenBank/DDBJ databases">
        <authorList>
            <person name="Partida-Martinez L."/>
            <person name="Huntemann M."/>
            <person name="Clum A."/>
            <person name="Wang J."/>
            <person name="Palaniappan K."/>
            <person name="Ritter S."/>
            <person name="Chen I.-M."/>
            <person name="Stamatis D."/>
            <person name="Reddy T."/>
            <person name="O'Malley R."/>
            <person name="Daum C."/>
            <person name="Shapiro N."/>
            <person name="Ivanova N."/>
            <person name="Kyrpides N."/>
            <person name="Woyke T."/>
        </authorList>
    </citation>
    <scope>NUCLEOTIDE SEQUENCE [LARGE SCALE GENOMIC DNA]</scope>
    <source>
        <strain evidence="4">AT2.8</strain>
    </source>
</reference>
<dbReference type="CDD" id="cd06433">
    <property type="entry name" value="GT_2_WfgS_like"/>
    <property type="match status" value="1"/>
</dbReference>
<organism evidence="3 4">
    <name type="scientific">Neobacillus niacini</name>
    <dbReference type="NCBI Taxonomy" id="86668"/>
    <lineage>
        <taxon>Bacteria</taxon>
        <taxon>Bacillati</taxon>
        <taxon>Bacillota</taxon>
        <taxon>Bacilli</taxon>
        <taxon>Bacillales</taxon>
        <taxon>Bacillaceae</taxon>
        <taxon>Neobacillus</taxon>
    </lineage>
</organism>
<comment type="caution">
    <text evidence="3">The sequence shown here is derived from an EMBL/GenBank/DDBJ whole genome shotgun (WGS) entry which is preliminary data.</text>
</comment>
<dbReference type="SUPFAM" id="SSF53448">
    <property type="entry name" value="Nucleotide-diphospho-sugar transferases"/>
    <property type="match status" value="1"/>
</dbReference>
<dbReference type="PANTHER" id="PTHR22916:SF3">
    <property type="entry name" value="UDP-GLCNAC:BETAGAL BETA-1,3-N-ACETYLGLUCOSAMINYLTRANSFERASE-LIKE PROTEIN 1"/>
    <property type="match status" value="1"/>
</dbReference>
<evidence type="ECO:0000256" key="1">
    <source>
        <dbReference type="ARBA" id="ARBA00006739"/>
    </source>
</evidence>
<reference evidence="4" key="2">
    <citation type="submission" date="2020-08" db="EMBL/GenBank/DDBJ databases">
        <title>The Agave Microbiome: Exploring the role of microbial communities in plant adaptations to desert environments.</title>
        <authorList>
            <person name="Partida-Martinez L.P."/>
        </authorList>
    </citation>
    <scope>NUCLEOTIDE SEQUENCE [LARGE SCALE GENOMIC DNA]</scope>
    <source>
        <strain evidence="4">AT2.8</strain>
    </source>
</reference>
<dbReference type="EMBL" id="JACCBX010000005">
    <property type="protein sequence ID" value="NYE05890.1"/>
    <property type="molecule type" value="Genomic_DNA"/>
</dbReference>
<name>A0A852TAT6_9BACI</name>
<gene>
    <name evidence="3" type="ORF">F4694_002665</name>
</gene>
<dbReference type="Pfam" id="PF00535">
    <property type="entry name" value="Glycos_transf_2"/>
    <property type="match status" value="1"/>
</dbReference>
<evidence type="ECO:0000259" key="2">
    <source>
        <dbReference type="Pfam" id="PF00535"/>
    </source>
</evidence>
<comment type="similarity">
    <text evidence="1">Belongs to the glycosyltransferase 2 family.</text>
</comment>
<evidence type="ECO:0000313" key="4">
    <source>
        <dbReference type="Proteomes" id="UP000548423"/>
    </source>
</evidence>
<dbReference type="Gene3D" id="3.90.550.10">
    <property type="entry name" value="Spore Coat Polysaccharide Biosynthesis Protein SpsA, Chain A"/>
    <property type="match status" value="1"/>
</dbReference>
<dbReference type="InterPro" id="IPR029044">
    <property type="entry name" value="Nucleotide-diphossugar_trans"/>
</dbReference>
<proteinExistence type="inferred from homology"/>
<dbReference type="InterPro" id="IPR001173">
    <property type="entry name" value="Glyco_trans_2-like"/>
</dbReference>